<feature type="compositionally biased region" description="Low complexity" evidence="5">
    <location>
        <begin position="56"/>
        <end position="65"/>
    </location>
</feature>
<dbReference type="GO" id="GO:0003729">
    <property type="term" value="F:mRNA binding"/>
    <property type="evidence" value="ECO:0007669"/>
    <property type="project" value="TreeGrafter"/>
</dbReference>
<feature type="compositionally biased region" description="Low complexity" evidence="5">
    <location>
        <begin position="112"/>
        <end position="139"/>
    </location>
</feature>
<accession>A0A3E2GSU7</accession>
<evidence type="ECO:0000313" key="9">
    <source>
        <dbReference type="Proteomes" id="UP000258309"/>
    </source>
</evidence>
<dbReference type="InterPro" id="IPR002058">
    <property type="entry name" value="PAP_assoc"/>
</dbReference>
<dbReference type="InterPro" id="IPR043519">
    <property type="entry name" value="NT_sf"/>
</dbReference>
<evidence type="ECO:0000256" key="5">
    <source>
        <dbReference type="SAM" id="MobiDB-lite"/>
    </source>
</evidence>
<evidence type="ECO:0000256" key="4">
    <source>
        <dbReference type="ARBA" id="ARBA00022842"/>
    </source>
</evidence>
<dbReference type="GO" id="GO:1990817">
    <property type="term" value="F:poly(A) RNA polymerase activity"/>
    <property type="evidence" value="ECO:0007669"/>
    <property type="project" value="UniProtKB-EC"/>
</dbReference>
<keyword evidence="4" id="KW-0460">Magnesium</keyword>
<dbReference type="InterPro" id="IPR045862">
    <property type="entry name" value="Trf4-like"/>
</dbReference>
<proteinExistence type="inferred from homology"/>
<feature type="non-terminal residue" evidence="8">
    <location>
        <position position="1"/>
    </location>
</feature>
<dbReference type="Gene3D" id="1.10.1410.10">
    <property type="match status" value="1"/>
</dbReference>
<feature type="non-terminal residue" evidence="8">
    <location>
        <position position="765"/>
    </location>
</feature>
<dbReference type="Pfam" id="PF22600">
    <property type="entry name" value="MTPAP-like_central"/>
    <property type="match status" value="1"/>
</dbReference>
<gene>
    <name evidence="8" type="ORF">B7463_g12075</name>
</gene>
<feature type="region of interest" description="Disordered" evidence="5">
    <location>
        <begin position="1"/>
        <end position="305"/>
    </location>
</feature>
<organism evidence="8 9">
    <name type="scientific">Scytalidium lignicola</name>
    <name type="common">Hyphomycete</name>
    <dbReference type="NCBI Taxonomy" id="5539"/>
    <lineage>
        <taxon>Eukaryota</taxon>
        <taxon>Fungi</taxon>
        <taxon>Dikarya</taxon>
        <taxon>Ascomycota</taxon>
        <taxon>Pezizomycotina</taxon>
        <taxon>Leotiomycetes</taxon>
        <taxon>Leotiomycetes incertae sedis</taxon>
        <taxon>Scytalidium</taxon>
    </lineage>
</organism>
<protein>
    <recommendedName>
        <fullName evidence="2">polynucleotide adenylyltransferase</fullName>
        <ecNumber evidence="2">2.7.7.19</ecNumber>
    </recommendedName>
</protein>
<dbReference type="GO" id="GO:0046872">
    <property type="term" value="F:metal ion binding"/>
    <property type="evidence" value="ECO:0007669"/>
    <property type="project" value="UniProtKB-KW"/>
</dbReference>
<sequence>MSRLPPPPGLPSRPPPSNNYGRGDSYRPGQQENYGSRDRDNGSMYQRSFPPPPSPYGYAPGTGPPRDLQSSDSYRPRPRESEFTFRYDAPPSIDLRKVDSYRPRSRSRSPPRQRYASQNRRNGNQRGRAGNANYRGRYGPRTASDREFLKGNRAPTPERMPGMEEGETQGIRFKSIDEMSDSEEEDMDISGDENDEEDGQPKKKQARSEKRPADGDSVPRWSNPDPYTALPPPDESQRKKKDVVKLIRKARVSTERAGKPAPETDDFISFNFGDEENEELEEEDENSYHPHETPPVGVPGAPTGPRFSHRANLRDQWIPSPADEPIPPKALVEMSLDGQSRKGNELGNIPRGPREGGPIHALDSNPDPALGNRKRTIDDKIKGPPVTTLQKGRPQVSKGNILKEWMALSGSIATPWIEFDHSHTANMGVWLHKEIMDFYHYVKPRKFEETVRAKLVEDLRAKVKNWMGSADILPFGSFPASLYLPTSDMDLVCVSQSYMDGRQAQIGLTRNGLRQFERFLLNKDLAIKGSTDIIAKAKVPLVKYIDRITGLKVDISFENDTGLIANETFKAWKARFPALPILVTLIKHLLAMRGLNEPVNGGIGGFSVTCLVVSLLQHMPQVQSGNMVPEYHLGEILMEFLELYGKQFDFTTTAIKLNPPSYVTKDIHNGIYKQATIDRISIIDPNNPQNDISGGSSNTQKIRKCFSDAYNALQSTMVSLQFSDTRENASILGCVIGGNYSSFQLQREHLAHVHEKLYGPLTEDI</sequence>
<feature type="compositionally biased region" description="Acidic residues" evidence="5">
    <location>
        <begin position="178"/>
        <end position="198"/>
    </location>
</feature>
<comment type="caution">
    <text evidence="8">The sequence shown here is derived from an EMBL/GenBank/DDBJ whole genome shotgun (WGS) entry which is preliminary data.</text>
</comment>
<feature type="domain" description="PAP-associated" evidence="6">
    <location>
        <begin position="632"/>
        <end position="690"/>
    </location>
</feature>
<evidence type="ECO:0000259" key="6">
    <source>
        <dbReference type="Pfam" id="PF03828"/>
    </source>
</evidence>
<dbReference type="Gene3D" id="3.30.460.10">
    <property type="entry name" value="Beta Polymerase, domain 2"/>
    <property type="match status" value="1"/>
</dbReference>
<dbReference type="GO" id="GO:0005730">
    <property type="term" value="C:nucleolus"/>
    <property type="evidence" value="ECO:0007669"/>
    <property type="project" value="TreeGrafter"/>
</dbReference>
<name>A0A3E2GSU7_SCYLI</name>
<feature type="region of interest" description="Disordered" evidence="5">
    <location>
        <begin position="339"/>
        <end position="395"/>
    </location>
</feature>
<evidence type="ECO:0000313" key="8">
    <source>
        <dbReference type="EMBL" id="RFU24261.1"/>
    </source>
</evidence>
<feature type="domain" description="Poly(A) RNA polymerase mitochondrial-like central palm" evidence="7">
    <location>
        <begin position="431"/>
        <end position="572"/>
    </location>
</feature>
<dbReference type="PANTHER" id="PTHR23092">
    <property type="entry name" value="POLY(A) RNA POLYMERASE"/>
    <property type="match status" value="1"/>
</dbReference>
<dbReference type="GO" id="GO:0043634">
    <property type="term" value="P:polyadenylation-dependent ncRNA catabolic process"/>
    <property type="evidence" value="ECO:0007669"/>
    <property type="project" value="TreeGrafter"/>
</dbReference>
<dbReference type="OMA" id="IPEHHLG"/>
<evidence type="ECO:0000256" key="2">
    <source>
        <dbReference type="ARBA" id="ARBA00012388"/>
    </source>
</evidence>
<dbReference type="InterPro" id="IPR054708">
    <property type="entry name" value="MTPAP-like_central"/>
</dbReference>
<dbReference type="EMBL" id="NCSJ02000476">
    <property type="protein sequence ID" value="RFU24261.1"/>
    <property type="molecule type" value="Genomic_DNA"/>
</dbReference>
<feature type="compositionally biased region" description="Pro residues" evidence="5">
    <location>
        <begin position="1"/>
        <end position="17"/>
    </location>
</feature>
<feature type="compositionally biased region" description="Basic residues" evidence="5">
    <location>
        <begin position="238"/>
        <end position="251"/>
    </location>
</feature>
<dbReference type="Proteomes" id="UP000258309">
    <property type="component" value="Unassembled WGS sequence"/>
</dbReference>
<dbReference type="SUPFAM" id="SSF81301">
    <property type="entry name" value="Nucleotidyltransferase"/>
    <property type="match status" value="1"/>
</dbReference>
<feature type="compositionally biased region" description="Basic and acidic residues" evidence="5">
    <location>
        <begin position="74"/>
        <end position="85"/>
    </location>
</feature>
<evidence type="ECO:0000256" key="3">
    <source>
        <dbReference type="ARBA" id="ARBA00022723"/>
    </source>
</evidence>
<keyword evidence="9" id="KW-1185">Reference proteome</keyword>
<feature type="compositionally biased region" description="Acidic residues" evidence="5">
    <location>
        <begin position="273"/>
        <end position="285"/>
    </location>
</feature>
<reference evidence="8 9" key="1">
    <citation type="submission" date="2018-05" db="EMBL/GenBank/DDBJ databases">
        <title>Draft genome sequence of Scytalidium lignicola DSM 105466, a ubiquitous saprotrophic fungus.</title>
        <authorList>
            <person name="Buettner E."/>
            <person name="Gebauer A.M."/>
            <person name="Hofrichter M."/>
            <person name="Liers C."/>
            <person name="Kellner H."/>
        </authorList>
    </citation>
    <scope>NUCLEOTIDE SEQUENCE [LARGE SCALE GENOMIC DNA]</scope>
    <source>
        <strain evidence="8 9">DSM 105466</strain>
    </source>
</reference>
<keyword evidence="3" id="KW-0479">Metal-binding</keyword>
<evidence type="ECO:0000256" key="1">
    <source>
        <dbReference type="ARBA" id="ARBA00008593"/>
    </source>
</evidence>
<dbReference type="STRING" id="5539.A0A3E2GSU7"/>
<dbReference type="Pfam" id="PF03828">
    <property type="entry name" value="PAP_assoc"/>
    <property type="match status" value="1"/>
</dbReference>
<dbReference type="SUPFAM" id="SSF81631">
    <property type="entry name" value="PAP/OAS1 substrate-binding domain"/>
    <property type="match status" value="1"/>
</dbReference>
<evidence type="ECO:0000259" key="7">
    <source>
        <dbReference type="Pfam" id="PF22600"/>
    </source>
</evidence>
<dbReference type="GO" id="GO:0031123">
    <property type="term" value="P:RNA 3'-end processing"/>
    <property type="evidence" value="ECO:0007669"/>
    <property type="project" value="TreeGrafter"/>
</dbReference>
<dbReference type="GO" id="GO:0031499">
    <property type="term" value="C:TRAMP complex"/>
    <property type="evidence" value="ECO:0007669"/>
    <property type="project" value="TreeGrafter"/>
</dbReference>
<comment type="similarity">
    <text evidence="1">Belongs to the DNA polymerase type-B-like family.</text>
</comment>
<dbReference type="PANTHER" id="PTHR23092:SF15">
    <property type="entry name" value="INACTIVE NON-CANONICAL POLY(A) RNA POLYMERASE PROTEIN TRF4-2-RELATED"/>
    <property type="match status" value="1"/>
</dbReference>
<dbReference type="EC" id="2.7.7.19" evidence="2"/>
<dbReference type="OrthoDB" id="273917at2759"/>
<dbReference type="CDD" id="cd05402">
    <property type="entry name" value="NT_PAP_TUTase"/>
    <property type="match status" value="1"/>
</dbReference>
<feature type="compositionally biased region" description="Low complexity" evidence="5">
    <location>
        <begin position="294"/>
        <end position="305"/>
    </location>
</feature>
<dbReference type="GO" id="GO:0010605">
    <property type="term" value="P:negative regulation of macromolecule metabolic process"/>
    <property type="evidence" value="ECO:0007669"/>
    <property type="project" value="UniProtKB-ARBA"/>
</dbReference>
<dbReference type="AlphaFoldDB" id="A0A3E2GSU7"/>